<evidence type="ECO:0000313" key="2">
    <source>
        <dbReference type="Proteomes" id="UP000006394"/>
    </source>
</evidence>
<sequence>MKTKILAVRSMNENKLFVIPLEIHYIDLINQGFQIYKDMKENNVLSCKPILVFPDIRGITMFSLNKGIENKIGNGFKVSIDSIENMFLNENQELFYDFRDSHLVNSFQIFENTDHLFENLNDKSFLSRGFFDLVFEDDSLHIKSNNQIENEYYLSEAMNSKIFL</sequence>
<dbReference type="AlphaFoldDB" id="A6GX39"/>
<reference evidence="1 2" key="1">
    <citation type="journal article" date="2007" name="Nat. Biotechnol.">
        <title>Complete genome sequence of the fish pathogen Flavobacterium psychrophilum.</title>
        <authorList>
            <person name="Duchaud E."/>
            <person name="Boussaha M."/>
            <person name="Loux V."/>
            <person name="Bernardet J.F."/>
            <person name="Michel C."/>
            <person name="Kerouault B."/>
            <person name="Mondot S."/>
            <person name="Nicolas P."/>
            <person name="Bossy R."/>
            <person name="Caron C."/>
            <person name="Bessieres P."/>
            <person name="Gibrat J.F."/>
            <person name="Claverol S."/>
            <person name="Dumetz F."/>
            <person name="Le Henaff M."/>
            <person name="Benmansour A."/>
        </authorList>
    </citation>
    <scope>NUCLEOTIDE SEQUENCE [LARGE SCALE GENOMIC DNA]</scope>
    <source>
        <strain evidence="2">ATCC 49511 / DSM 21280 / CIP 103535 / JIP02/86</strain>
    </source>
</reference>
<protein>
    <submittedName>
        <fullName evidence="1">Uncharacterized protein</fullName>
    </submittedName>
</protein>
<name>A6GX39_FLAPJ</name>
<dbReference type="HOGENOM" id="CLU_1616577_0_0_10"/>
<dbReference type="EnsemblBacteria" id="CAL42662">
    <property type="protein sequence ID" value="CAL42662"/>
    <property type="gene ID" value="FP0557"/>
</dbReference>
<dbReference type="PATRIC" id="fig|402612.5.peg.569"/>
<dbReference type="Proteomes" id="UP000006394">
    <property type="component" value="Chromosome"/>
</dbReference>
<keyword evidence="2" id="KW-1185">Reference proteome</keyword>
<gene>
    <name evidence="1" type="ordered locus">FP0557</name>
</gene>
<dbReference type="GeneID" id="66552761"/>
<evidence type="ECO:0000313" key="1">
    <source>
        <dbReference type="EMBL" id="CAL42662.1"/>
    </source>
</evidence>
<accession>A6GX39</accession>
<proteinExistence type="predicted"/>
<dbReference type="EMBL" id="AM398681">
    <property type="protein sequence ID" value="CAL42662.1"/>
    <property type="molecule type" value="Genomic_DNA"/>
</dbReference>
<dbReference type="RefSeq" id="WP_011962718.1">
    <property type="nucleotide sequence ID" value="NC_009613.3"/>
</dbReference>
<organism evidence="1 2">
    <name type="scientific">Flavobacterium psychrophilum (strain ATCC 49511 / DSM 21280 / CIP 103535 / JIP02/86)</name>
    <dbReference type="NCBI Taxonomy" id="402612"/>
    <lineage>
        <taxon>Bacteria</taxon>
        <taxon>Pseudomonadati</taxon>
        <taxon>Bacteroidota</taxon>
        <taxon>Flavobacteriia</taxon>
        <taxon>Flavobacteriales</taxon>
        <taxon>Flavobacteriaceae</taxon>
        <taxon>Flavobacterium</taxon>
    </lineage>
</organism>
<dbReference type="KEGG" id="fps:FP0557"/>